<evidence type="ECO:0000256" key="1">
    <source>
        <dbReference type="SAM" id="MobiDB-lite"/>
    </source>
</evidence>
<proteinExistence type="predicted"/>
<dbReference type="PROSITE" id="PS51462">
    <property type="entry name" value="NUDIX"/>
    <property type="match status" value="1"/>
</dbReference>
<keyword evidence="5" id="KW-1185">Reference proteome</keyword>
<feature type="compositionally biased region" description="Low complexity" evidence="1">
    <location>
        <begin position="301"/>
        <end position="330"/>
    </location>
</feature>
<evidence type="ECO:0000259" key="3">
    <source>
        <dbReference type="PROSITE" id="PS51462"/>
    </source>
</evidence>
<dbReference type="InterPro" id="IPR015797">
    <property type="entry name" value="NUDIX_hydrolase-like_dom_sf"/>
</dbReference>
<name>A0AAD2CVX4_9STRA</name>
<sequence>MAPIRNNRFQQKPQRKIPLHWIVMVLLFGLYFLKEAAFSDFESSSISVLSSIISGILTGPNKESLKVWDWKRPDLGNVKQHMEFVRTASEIVPRNKYYPIQHVHRNGLLHSGMVVAVLDSNVANIDAKILLLKRAPQLVTCPNAWGLVGEHTFQDETPRDTVIRGMKEELGDAFYQQFVQKGSKTMELVKLPVYVDVDYSDNGSLIDRQMTHLHVIEMNTPLEELKKLLELDDEVAETTWMTRQEIQEGWMNFNPAEKFCSNELAVLLQLVLHRLDDFEREANADKYEAEMHAAAKRKAANKAAAKKAAAEAAAAEAAAAEAAAAETAPAAEDEGKSEDDEDDEDSDSDDSDE</sequence>
<organism evidence="4 5">
    <name type="scientific">Cylindrotheca closterium</name>
    <dbReference type="NCBI Taxonomy" id="2856"/>
    <lineage>
        <taxon>Eukaryota</taxon>
        <taxon>Sar</taxon>
        <taxon>Stramenopiles</taxon>
        <taxon>Ochrophyta</taxon>
        <taxon>Bacillariophyta</taxon>
        <taxon>Bacillariophyceae</taxon>
        <taxon>Bacillariophycidae</taxon>
        <taxon>Bacillariales</taxon>
        <taxon>Bacillariaceae</taxon>
        <taxon>Cylindrotheca</taxon>
    </lineage>
</organism>
<keyword evidence="2" id="KW-0812">Transmembrane</keyword>
<evidence type="ECO:0000313" key="5">
    <source>
        <dbReference type="Proteomes" id="UP001295423"/>
    </source>
</evidence>
<dbReference type="Proteomes" id="UP001295423">
    <property type="component" value="Unassembled WGS sequence"/>
</dbReference>
<dbReference type="Gene3D" id="3.90.79.10">
    <property type="entry name" value="Nucleoside Triphosphate Pyrophosphohydrolase"/>
    <property type="match status" value="1"/>
</dbReference>
<dbReference type="AlphaFoldDB" id="A0AAD2CVX4"/>
<dbReference type="SUPFAM" id="SSF55811">
    <property type="entry name" value="Nudix"/>
    <property type="match status" value="1"/>
</dbReference>
<evidence type="ECO:0000313" key="4">
    <source>
        <dbReference type="EMBL" id="CAJ1946462.1"/>
    </source>
</evidence>
<accession>A0AAD2CVX4</accession>
<keyword evidence="2" id="KW-0472">Membrane</keyword>
<feature type="domain" description="Nudix hydrolase" evidence="3">
    <location>
        <begin position="108"/>
        <end position="264"/>
    </location>
</feature>
<comment type="caution">
    <text evidence="4">The sequence shown here is derived from an EMBL/GenBank/DDBJ whole genome shotgun (WGS) entry which is preliminary data.</text>
</comment>
<dbReference type="Pfam" id="PF00293">
    <property type="entry name" value="NUDIX"/>
    <property type="match status" value="1"/>
</dbReference>
<evidence type="ECO:0000256" key="2">
    <source>
        <dbReference type="SAM" id="Phobius"/>
    </source>
</evidence>
<reference evidence="4" key="1">
    <citation type="submission" date="2023-08" db="EMBL/GenBank/DDBJ databases">
        <authorList>
            <person name="Audoor S."/>
            <person name="Bilcke G."/>
        </authorList>
    </citation>
    <scope>NUCLEOTIDE SEQUENCE</scope>
</reference>
<gene>
    <name evidence="4" type="ORF">CYCCA115_LOCUS10604</name>
</gene>
<feature type="region of interest" description="Disordered" evidence="1">
    <location>
        <begin position="299"/>
        <end position="353"/>
    </location>
</feature>
<feature type="compositionally biased region" description="Acidic residues" evidence="1">
    <location>
        <begin position="331"/>
        <end position="353"/>
    </location>
</feature>
<keyword evidence="2" id="KW-1133">Transmembrane helix</keyword>
<feature type="transmembrane region" description="Helical" evidence="2">
    <location>
        <begin position="17"/>
        <end position="33"/>
    </location>
</feature>
<dbReference type="EMBL" id="CAKOGP040001680">
    <property type="protein sequence ID" value="CAJ1946462.1"/>
    <property type="molecule type" value="Genomic_DNA"/>
</dbReference>
<protein>
    <recommendedName>
        <fullName evidence="3">Nudix hydrolase domain-containing protein</fullName>
    </recommendedName>
</protein>
<dbReference type="InterPro" id="IPR000086">
    <property type="entry name" value="NUDIX_hydrolase_dom"/>
</dbReference>